<evidence type="ECO:0000313" key="2">
    <source>
        <dbReference type="Proteomes" id="UP001501094"/>
    </source>
</evidence>
<keyword evidence="2" id="KW-1185">Reference proteome</keyword>
<name>A0ABN2NHU4_9MICO</name>
<dbReference type="SUPFAM" id="SSF52540">
    <property type="entry name" value="P-loop containing nucleoside triphosphate hydrolases"/>
    <property type="match status" value="1"/>
</dbReference>
<proteinExistence type="predicted"/>
<dbReference type="Gene3D" id="3.40.50.300">
    <property type="entry name" value="P-loop containing nucleotide triphosphate hydrolases"/>
    <property type="match status" value="1"/>
</dbReference>
<dbReference type="EMBL" id="BAAANL010000006">
    <property type="protein sequence ID" value="GAA1869523.1"/>
    <property type="molecule type" value="Genomic_DNA"/>
</dbReference>
<dbReference type="Proteomes" id="UP001501094">
    <property type="component" value="Unassembled WGS sequence"/>
</dbReference>
<dbReference type="RefSeq" id="WP_344104462.1">
    <property type="nucleotide sequence ID" value="NZ_BAAANL010000006.1"/>
</dbReference>
<dbReference type="PANTHER" id="PTHR36451">
    <property type="entry name" value="PAPS-DEPENDENT SULFOTRANSFERASE STF3"/>
    <property type="match status" value="1"/>
</dbReference>
<organism evidence="1 2">
    <name type="scientific">Myceligenerans crystallogenes</name>
    <dbReference type="NCBI Taxonomy" id="316335"/>
    <lineage>
        <taxon>Bacteria</taxon>
        <taxon>Bacillati</taxon>
        <taxon>Actinomycetota</taxon>
        <taxon>Actinomycetes</taxon>
        <taxon>Micrococcales</taxon>
        <taxon>Promicromonosporaceae</taxon>
        <taxon>Myceligenerans</taxon>
    </lineage>
</organism>
<comment type="caution">
    <text evidence="1">The sequence shown here is derived from an EMBL/GenBank/DDBJ whole genome shotgun (WGS) entry which is preliminary data.</text>
</comment>
<reference evidence="1 2" key="1">
    <citation type="journal article" date="2019" name="Int. J. Syst. Evol. Microbiol.">
        <title>The Global Catalogue of Microorganisms (GCM) 10K type strain sequencing project: providing services to taxonomists for standard genome sequencing and annotation.</title>
        <authorList>
            <consortium name="The Broad Institute Genomics Platform"/>
            <consortium name="The Broad Institute Genome Sequencing Center for Infectious Disease"/>
            <person name="Wu L."/>
            <person name="Ma J."/>
        </authorList>
    </citation>
    <scope>NUCLEOTIDE SEQUENCE [LARGE SCALE GENOMIC DNA]</scope>
    <source>
        <strain evidence="1 2">JCM 14326</strain>
    </source>
</reference>
<dbReference type="Pfam" id="PF13469">
    <property type="entry name" value="Sulfotransfer_3"/>
    <property type="match status" value="1"/>
</dbReference>
<dbReference type="PANTHER" id="PTHR36451:SF1">
    <property type="entry name" value="OMEGA-HYDROXY-BETA-DIHYDROMENAQUINONE-9 SULFOTRANSFERASE STF3"/>
    <property type="match status" value="1"/>
</dbReference>
<accession>A0ABN2NHU4</accession>
<gene>
    <name evidence="1" type="ORF">GCM10009751_30430</name>
</gene>
<evidence type="ECO:0000313" key="1">
    <source>
        <dbReference type="EMBL" id="GAA1869523.1"/>
    </source>
</evidence>
<sequence>MTRTTRVSRVLNTVFAPVVRGNRNPEGAWAKAAAAVEAEAGTSDPEFAAGLGIVARSIGEEPRLTPLGWFFALASIKDRYANRLRIKRLLREHPQIADEQITAPVFVLGLPRTATTLTHRVLAASADHRGPMLWEMTRTDLENPAAARSEIRKLDVGTRLIMNLFSPGLLHMHPTSAEKPEESLLLLPHGTFWPLLYGAMPAYRQWYAGRSRQELFEDYLCLKQGLQVLQHGRVPRRWVLKYPGHVADMTTIREVFPDATFVWTHRDPASVVGSTCSLLETVWSQYQKDPDPLEIGAFVLETMATWVERGLDARLDLPPSAIVDVPYHTLAADPHTQVPRLYAAIGATWTPEDEARLGEVVAKPAGTRPHRYDIARYGLRPEQIEEVFAPYLRLLPGIDVLDAEPTAEL</sequence>
<dbReference type="InterPro" id="IPR052736">
    <property type="entry name" value="Stf3_sulfotransferase"/>
</dbReference>
<protein>
    <submittedName>
        <fullName evidence="1">Sulfotransferase</fullName>
    </submittedName>
</protein>
<dbReference type="InterPro" id="IPR027417">
    <property type="entry name" value="P-loop_NTPase"/>
</dbReference>